<keyword evidence="5 8" id="KW-0812">Transmembrane</keyword>
<dbReference type="GO" id="GO:0015740">
    <property type="term" value="P:C4-dicarboxylate transport"/>
    <property type="evidence" value="ECO:0007669"/>
    <property type="project" value="TreeGrafter"/>
</dbReference>
<evidence type="ECO:0000256" key="8">
    <source>
        <dbReference type="SAM" id="Phobius"/>
    </source>
</evidence>
<dbReference type="GO" id="GO:0022857">
    <property type="term" value="F:transmembrane transporter activity"/>
    <property type="evidence" value="ECO:0007669"/>
    <property type="project" value="TreeGrafter"/>
</dbReference>
<keyword evidence="2" id="KW-0813">Transport</keyword>
<name>A0A160TV72_9ZZZZ</name>
<dbReference type="GO" id="GO:0005886">
    <property type="term" value="C:plasma membrane"/>
    <property type="evidence" value="ECO:0007669"/>
    <property type="project" value="UniProtKB-SubCell"/>
</dbReference>
<evidence type="ECO:0000256" key="4">
    <source>
        <dbReference type="ARBA" id="ARBA00022519"/>
    </source>
</evidence>
<dbReference type="PANTHER" id="PTHR35011">
    <property type="entry name" value="2,3-DIKETO-L-GULONATE TRAP TRANSPORTER SMALL PERMEASE PROTEIN YIAM"/>
    <property type="match status" value="1"/>
</dbReference>
<organism evidence="10">
    <name type="scientific">hydrothermal vent metagenome</name>
    <dbReference type="NCBI Taxonomy" id="652676"/>
    <lineage>
        <taxon>unclassified sequences</taxon>
        <taxon>metagenomes</taxon>
        <taxon>ecological metagenomes</taxon>
    </lineage>
</organism>
<keyword evidence="6 8" id="KW-1133">Transmembrane helix</keyword>
<dbReference type="AlphaFoldDB" id="A0A160TV72"/>
<proteinExistence type="predicted"/>
<sequence>MQELLLIFCIILAVGAVITALAVKAAALLFLIERYLTYASAAIIIGVMCFVGAEVFMRYVLNSPIPGHLEGSELLVCIIVFFAVSYTQSLKGHVGMTLIIDSLPDKTKNILEIITLLLSVATCAVLSFFSFKYAYNCWVIGDITMSPPFFPVWPSALAIPIGYMLLSMRMYLQALHLIVPNYYPANEIVDESALFTDEVTN</sequence>
<evidence type="ECO:0000256" key="2">
    <source>
        <dbReference type="ARBA" id="ARBA00022448"/>
    </source>
</evidence>
<evidence type="ECO:0000256" key="1">
    <source>
        <dbReference type="ARBA" id="ARBA00004429"/>
    </source>
</evidence>
<feature type="domain" description="Tripartite ATP-independent periplasmic transporters DctQ component" evidence="9">
    <location>
        <begin position="48"/>
        <end position="177"/>
    </location>
</feature>
<protein>
    <submittedName>
        <fullName evidence="10">TRAP-type C4-dicarboxylate transport system,small permease component</fullName>
    </submittedName>
</protein>
<dbReference type="InterPro" id="IPR055348">
    <property type="entry name" value="DctQ"/>
</dbReference>
<evidence type="ECO:0000313" key="10">
    <source>
        <dbReference type="EMBL" id="CUS52747.1"/>
    </source>
</evidence>
<reference evidence="10" key="1">
    <citation type="submission" date="2015-10" db="EMBL/GenBank/DDBJ databases">
        <authorList>
            <person name="Gilbert D.G."/>
        </authorList>
    </citation>
    <scope>NUCLEOTIDE SEQUENCE</scope>
</reference>
<comment type="subcellular location">
    <subcellularLocation>
        <location evidence="1">Cell inner membrane</location>
        <topology evidence="1">Multi-pass membrane protein</topology>
    </subcellularLocation>
</comment>
<feature type="transmembrane region" description="Helical" evidence="8">
    <location>
        <begin position="110"/>
        <end position="131"/>
    </location>
</feature>
<keyword evidence="4" id="KW-0997">Cell inner membrane</keyword>
<keyword evidence="7 8" id="KW-0472">Membrane</keyword>
<feature type="transmembrane region" description="Helical" evidence="8">
    <location>
        <begin position="152"/>
        <end position="172"/>
    </location>
</feature>
<accession>A0A160TV72</accession>
<evidence type="ECO:0000256" key="3">
    <source>
        <dbReference type="ARBA" id="ARBA00022475"/>
    </source>
</evidence>
<evidence type="ECO:0000256" key="6">
    <source>
        <dbReference type="ARBA" id="ARBA00022989"/>
    </source>
</evidence>
<evidence type="ECO:0000256" key="5">
    <source>
        <dbReference type="ARBA" id="ARBA00022692"/>
    </source>
</evidence>
<dbReference type="EMBL" id="CZRL01000086">
    <property type="protein sequence ID" value="CUS52747.1"/>
    <property type="molecule type" value="Genomic_DNA"/>
</dbReference>
<keyword evidence="3" id="KW-1003">Cell membrane</keyword>
<evidence type="ECO:0000259" key="9">
    <source>
        <dbReference type="Pfam" id="PF04290"/>
    </source>
</evidence>
<dbReference type="InterPro" id="IPR007387">
    <property type="entry name" value="TRAP_DctQ"/>
</dbReference>
<feature type="transmembrane region" description="Helical" evidence="8">
    <location>
        <begin position="73"/>
        <end position="90"/>
    </location>
</feature>
<gene>
    <name evidence="10" type="ORF">MGWOODY_XGa615</name>
</gene>
<dbReference type="Pfam" id="PF04290">
    <property type="entry name" value="DctQ"/>
    <property type="match status" value="1"/>
</dbReference>
<dbReference type="PANTHER" id="PTHR35011:SF10">
    <property type="entry name" value="TRAP TRANSPORTER SMALL PERMEASE PROTEIN"/>
    <property type="match status" value="1"/>
</dbReference>
<feature type="transmembrane region" description="Helical" evidence="8">
    <location>
        <begin position="38"/>
        <end position="61"/>
    </location>
</feature>
<evidence type="ECO:0000256" key="7">
    <source>
        <dbReference type="ARBA" id="ARBA00023136"/>
    </source>
</evidence>